<keyword evidence="2 5" id="KW-0489">Methyltransferase</keyword>
<dbReference type="CDD" id="cd02440">
    <property type="entry name" value="AdoMet_MTases"/>
    <property type="match status" value="1"/>
</dbReference>
<dbReference type="InterPro" id="IPR013216">
    <property type="entry name" value="Methyltransf_11"/>
</dbReference>
<protein>
    <submittedName>
        <fullName evidence="5">SAM-dependent methyltransferase</fullName>
    </submittedName>
</protein>
<evidence type="ECO:0000256" key="1">
    <source>
        <dbReference type="ARBA" id="ARBA00008361"/>
    </source>
</evidence>
<reference evidence="5 6" key="1">
    <citation type="submission" date="2023-07" db="EMBL/GenBank/DDBJ databases">
        <title>Sequencing the genomes of 1000 actinobacteria strains.</title>
        <authorList>
            <person name="Klenk H.-P."/>
        </authorList>
    </citation>
    <scope>NUCLEOTIDE SEQUENCE [LARGE SCALE GENOMIC DNA]</scope>
    <source>
        <strain evidence="5 6">DSM 45805</strain>
    </source>
</reference>
<dbReference type="Proteomes" id="UP001229651">
    <property type="component" value="Unassembled WGS sequence"/>
</dbReference>
<sequence>MPTLPHEARATAESFGVDAARYDRSRPPYPAALIERIAAAGADVLDVGCGTGIAARQLRAAGCRVLGVDPDPRMAGFARDNGVATEVATFEAWDPAGRTFDAVVAAQSWHWVDPVAGLVKVARVLRPGGRFAVFAHAFAAPPEVVDAFAEVYRRVVPGSPFTLQAAPADLYQAGFAKIADGMREAATFDEPERWRFDAERTYTRDAWLDQLATTGGLTPLAPGQRAEVLDHVGAAIDRLGGRFTVPLTTLAVTATRLPW</sequence>
<accession>A0ABU0F292</accession>
<evidence type="ECO:0000313" key="6">
    <source>
        <dbReference type="Proteomes" id="UP001229651"/>
    </source>
</evidence>
<feature type="domain" description="Methyltransferase type 11" evidence="4">
    <location>
        <begin position="45"/>
        <end position="132"/>
    </location>
</feature>
<dbReference type="PANTHER" id="PTHR44942:SF4">
    <property type="entry name" value="METHYLTRANSFERASE TYPE 11 DOMAIN-CONTAINING PROTEIN"/>
    <property type="match status" value="1"/>
</dbReference>
<dbReference type="Pfam" id="PF08241">
    <property type="entry name" value="Methyltransf_11"/>
    <property type="match status" value="1"/>
</dbReference>
<dbReference type="SUPFAM" id="SSF53335">
    <property type="entry name" value="S-adenosyl-L-methionine-dependent methyltransferases"/>
    <property type="match status" value="1"/>
</dbReference>
<evidence type="ECO:0000313" key="5">
    <source>
        <dbReference type="EMBL" id="MDQ0381641.1"/>
    </source>
</evidence>
<organism evidence="5 6">
    <name type="scientific">Amycolatopsis thermophila</name>
    <dbReference type="NCBI Taxonomy" id="206084"/>
    <lineage>
        <taxon>Bacteria</taxon>
        <taxon>Bacillati</taxon>
        <taxon>Actinomycetota</taxon>
        <taxon>Actinomycetes</taxon>
        <taxon>Pseudonocardiales</taxon>
        <taxon>Pseudonocardiaceae</taxon>
        <taxon>Amycolatopsis</taxon>
    </lineage>
</organism>
<comment type="similarity">
    <text evidence="1">Belongs to the methyltransferase superfamily.</text>
</comment>
<evidence type="ECO:0000256" key="3">
    <source>
        <dbReference type="ARBA" id="ARBA00022679"/>
    </source>
</evidence>
<dbReference type="GO" id="GO:0008168">
    <property type="term" value="F:methyltransferase activity"/>
    <property type="evidence" value="ECO:0007669"/>
    <property type="project" value="UniProtKB-KW"/>
</dbReference>
<dbReference type="InterPro" id="IPR029063">
    <property type="entry name" value="SAM-dependent_MTases_sf"/>
</dbReference>
<dbReference type="GO" id="GO:0032259">
    <property type="term" value="P:methylation"/>
    <property type="evidence" value="ECO:0007669"/>
    <property type="project" value="UniProtKB-KW"/>
</dbReference>
<keyword evidence="6" id="KW-1185">Reference proteome</keyword>
<name>A0ABU0F292_9PSEU</name>
<evidence type="ECO:0000259" key="4">
    <source>
        <dbReference type="Pfam" id="PF08241"/>
    </source>
</evidence>
<dbReference type="InterPro" id="IPR051052">
    <property type="entry name" value="Diverse_substrate_MTase"/>
</dbReference>
<evidence type="ECO:0000256" key="2">
    <source>
        <dbReference type="ARBA" id="ARBA00022603"/>
    </source>
</evidence>
<comment type="caution">
    <text evidence="5">The sequence shown here is derived from an EMBL/GenBank/DDBJ whole genome shotgun (WGS) entry which is preliminary data.</text>
</comment>
<proteinExistence type="inferred from homology"/>
<dbReference type="Gene3D" id="3.40.50.150">
    <property type="entry name" value="Vaccinia Virus protein VP39"/>
    <property type="match status" value="1"/>
</dbReference>
<dbReference type="EMBL" id="JAUSUT010000001">
    <property type="protein sequence ID" value="MDQ0381641.1"/>
    <property type="molecule type" value="Genomic_DNA"/>
</dbReference>
<keyword evidence="3" id="KW-0808">Transferase</keyword>
<gene>
    <name evidence="5" type="ORF">FB470_005635</name>
</gene>
<dbReference type="RefSeq" id="WP_306996409.1">
    <property type="nucleotide sequence ID" value="NZ_JAUSUT010000001.1"/>
</dbReference>
<dbReference type="PANTHER" id="PTHR44942">
    <property type="entry name" value="METHYLTRANSF_11 DOMAIN-CONTAINING PROTEIN"/>
    <property type="match status" value="1"/>
</dbReference>